<dbReference type="InterPro" id="IPR036412">
    <property type="entry name" value="HAD-like_sf"/>
</dbReference>
<dbReference type="AlphaFoldDB" id="A0A1M5WIN6"/>
<dbReference type="Pfam" id="PF08282">
    <property type="entry name" value="Hydrolase_3"/>
    <property type="match status" value="1"/>
</dbReference>
<evidence type="ECO:0000313" key="2">
    <source>
        <dbReference type="Proteomes" id="UP000184389"/>
    </source>
</evidence>
<dbReference type="STRING" id="1123281.SAMN02745180_01258"/>
<dbReference type="GO" id="GO:0000287">
    <property type="term" value="F:magnesium ion binding"/>
    <property type="evidence" value="ECO:0007669"/>
    <property type="project" value="TreeGrafter"/>
</dbReference>
<dbReference type="PANTHER" id="PTHR10000">
    <property type="entry name" value="PHOSPHOSERINE PHOSPHATASE"/>
    <property type="match status" value="1"/>
</dbReference>
<dbReference type="InterPro" id="IPR000150">
    <property type="entry name" value="Cof"/>
</dbReference>
<dbReference type="SUPFAM" id="SSF56784">
    <property type="entry name" value="HAD-like"/>
    <property type="match status" value="1"/>
</dbReference>
<name>A0A1M5WIN6_9FIRM</name>
<dbReference type="NCBIfam" id="TIGR01484">
    <property type="entry name" value="HAD-SF-IIB"/>
    <property type="match status" value="1"/>
</dbReference>
<protein>
    <recommendedName>
        <fullName evidence="3">Cof subfamily of IIB subfamily of haloacid dehalogenase superfamily/HAD-superfamily hydrolase, subfamily IIB</fullName>
    </recommendedName>
</protein>
<dbReference type="GO" id="GO:0016791">
    <property type="term" value="F:phosphatase activity"/>
    <property type="evidence" value="ECO:0007669"/>
    <property type="project" value="UniProtKB-ARBA"/>
</dbReference>
<dbReference type="NCBIfam" id="TIGR00099">
    <property type="entry name" value="Cof-subfamily"/>
    <property type="match status" value="1"/>
</dbReference>
<accession>A0A1M5WIN6</accession>
<sequence length="278" mass="31565">MKYKLIAIDLDGTLLTDDKRITDESISALKEIIERGYEIVIATGRRYWSAKRFVESIDENICILANNGNIVRNKKDDKILIKKYLNVEDFNLLVEEGKREGLYPVIHVDNYEDGYDMVIELDRKNSKYSTYLSDNVDRFRRVDDLLKMDSPKVLTVVYVGDKEKLESFNNKILEKYPGKYSSHVMENMTIAGALLEVMNPLGSKWLSLEEYGKAKGIKDYEMIAIGDDNNDVEMVKKAGLGIAMKNGSLKVKEAADIVTDKSNNENGVGCILKEVLNI</sequence>
<gene>
    <name evidence="1" type="ORF">SAMN02745180_01258</name>
</gene>
<dbReference type="PANTHER" id="PTHR10000:SF8">
    <property type="entry name" value="HAD SUPERFAMILY HYDROLASE-LIKE, TYPE 3"/>
    <property type="match status" value="1"/>
</dbReference>
<evidence type="ECO:0000313" key="1">
    <source>
        <dbReference type="EMBL" id="SHH87409.1"/>
    </source>
</evidence>
<dbReference type="RefSeq" id="WP_072743944.1">
    <property type="nucleotide sequence ID" value="NZ_FQXR01000005.1"/>
</dbReference>
<dbReference type="PROSITE" id="PS01228">
    <property type="entry name" value="COF_1"/>
    <property type="match status" value="1"/>
</dbReference>
<dbReference type="EMBL" id="FQXR01000005">
    <property type="protein sequence ID" value="SHH87409.1"/>
    <property type="molecule type" value="Genomic_DNA"/>
</dbReference>
<keyword evidence="2" id="KW-1185">Reference proteome</keyword>
<reference evidence="1 2" key="1">
    <citation type="submission" date="2016-11" db="EMBL/GenBank/DDBJ databases">
        <authorList>
            <person name="Jaros S."/>
            <person name="Januszkiewicz K."/>
            <person name="Wedrychowicz H."/>
        </authorList>
    </citation>
    <scope>NUCLEOTIDE SEQUENCE [LARGE SCALE GENOMIC DNA]</scope>
    <source>
        <strain evidence="1 2">DSM 13106</strain>
    </source>
</reference>
<dbReference type="GO" id="GO:0005829">
    <property type="term" value="C:cytosol"/>
    <property type="evidence" value="ECO:0007669"/>
    <property type="project" value="TreeGrafter"/>
</dbReference>
<organism evidence="1 2">
    <name type="scientific">Sporanaerobacter acetigenes DSM 13106</name>
    <dbReference type="NCBI Taxonomy" id="1123281"/>
    <lineage>
        <taxon>Bacteria</taxon>
        <taxon>Bacillati</taxon>
        <taxon>Bacillota</taxon>
        <taxon>Tissierellia</taxon>
        <taxon>Tissierellales</taxon>
        <taxon>Sporanaerobacteraceae</taxon>
        <taxon>Sporanaerobacter</taxon>
    </lineage>
</organism>
<evidence type="ECO:0008006" key="3">
    <source>
        <dbReference type="Google" id="ProtNLM"/>
    </source>
</evidence>
<proteinExistence type="predicted"/>
<dbReference type="Gene3D" id="3.40.50.1000">
    <property type="entry name" value="HAD superfamily/HAD-like"/>
    <property type="match status" value="1"/>
</dbReference>
<dbReference type="Gene3D" id="3.30.1240.10">
    <property type="match status" value="1"/>
</dbReference>
<dbReference type="Proteomes" id="UP000184389">
    <property type="component" value="Unassembled WGS sequence"/>
</dbReference>
<dbReference type="InterPro" id="IPR006379">
    <property type="entry name" value="HAD-SF_hydro_IIB"/>
</dbReference>
<dbReference type="OrthoDB" id="9781413at2"/>
<dbReference type="InterPro" id="IPR023214">
    <property type="entry name" value="HAD_sf"/>
</dbReference>